<dbReference type="Gene3D" id="3.50.30.10">
    <property type="entry name" value="Phosphohistidine domain"/>
    <property type="match status" value="1"/>
</dbReference>
<geneLocation type="plasmid" evidence="3 4">
    <name>unnamed1</name>
</geneLocation>
<dbReference type="AlphaFoldDB" id="A0A6G8QFW3"/>
<evidence type="ECO:0000259" key="2">
    <source>
        <dbReference type="Pfam" id="PF01326"/>
    </source>
</evidence>
<dbReference type="InterPro" id="IPR013815">
    <property type="entry name" value="ATP_grasp_subdomain_1"/>
</dbReference>
<dbReference type="Gene3D" id="3.30.470.20">
    <property type="entry name" value="ATP-grasp fold, B domain"/>
    <property type="match status" value="2"/>
</dbReference>
<dbReference type="Proteomes" id="UP000501452">
    <property type="component" value="Plasmid unnamed1"/>
</dbReference>
<dbReference type="InterPro" id="IPR036637">
    <property type="entry name" value="Phosphohistidine_dom_sf"/>
</dbReference>
<reference evidence="3 4" key="1">
    <citation type="submission" date="2019-10" db="EMBL/GenBank/DDBJ databases">
        <title>Rubrobacter sp nov SCSIO 52090 isolated from a deep-sea sediment in the South China Sea.</title>
        <authorList>
            <person name="Chen R.W."/>
        </authorList>
    </citation>
    <scope>NUCLEOTIDE SEQUENCE [LARGE SCALE GENOMIC DNA]</scope>
    <source>
        <strain evidence="3 4">SCSIO 52909</strain>
        <plasmid evidence="3 4">unnamed1</plasmid>
    </source>
</reference>
<protein>
    <recommendedName>
        <fullName evidence="5">Phosphoenolpyruvate synthase</fullName>
    </recommendedName>
</protein>
<feature type="domain" description="Pyruvate phosphate dikinase AMP/ATP-binding" evidence="2">
    <location>
        <begin position="77"/>
        <end position="209"/>
    </location>
</feature>
<gene>
    <name evidence="3" type="ORF">GBA63_22130</name>
</gene>
<dbReference type="KEGG" id="rub:GBA63_22130"/>
<dbReference type="PANTHER" id="PTHR43615:SF1">
    <property type="entry name" value="PPDK_N DOMAIN-CONTAINING PROTEIN"/>
    <property type="match status" value="1"/>
</dbReference>
<organism evidence="3 4">
    <name type="scientific">Rubrobacter tropicus</name>
    <dbReference type="NCBI Taxonomy" id="2653851"/>
    <lineage>
        <taxon>Bacteria</taxon>
        <taxon>Bacillati</taxon>
        <taxon>Actinomycetota</taxon>
        <taxon>Rubrobacteria</taxon>
        <taxon>Rubrobacterales</taxon>
        <taxon>Rubrobacteraceae</taxon>
        <taxon>Rubrobacter</taxon>
    </lineage>
</organism>
<evidence type="ECO:0000313" key="4">
    <source>
        <dbReference type="Proteomes" id="UP000501452"/>
    </source>
</evidence>
<dbReference type="InterPro" id="IPR008279">
    <property type="entry name" value="PEP-util_enz_mobile_dom"/>
</dbReference>
<dbReference type="SUPFAM" id="SSF52009">
    <property type="entry name" value="Phosphohistidine domain"/>
    <property type="match status" value="1"/>
</dbReference>
<feature type="domain" description="PEP-utilising enzyme mobile" evidence="1">
    <location>
        <begin position="670"/>
        <end position="741"/>
    </location>
</feature>
<dbReference type="Pfam" id="PF00391">
    <property type="entry name" value="PEP-utilizers"/>
    <property type="match status" value="1"/>
</dbReference>
<keyword evidence="3" id="KW-0614">Plasmid</keyword>
<proteinExistence type="predicted"/>
<dbReference type="PANTHER" id="PTHR43615">
    <property type="entry name" value="PHOSPHOENOLPYRUVATE SYNTHASE-RELATED"/>
    <property type="match status" value="1"/>
</dbReference>
<dbReference type="EMBL" id="CP045120">
    <property type="protein sequence ID" value="QIN85406.1"/>
    <property type="molecule type" value="Genomic_DNA"/>
</dbReference>
<dbReference type="Pfam" id="PF01326">
    <property type="entry name" value="PPDK_N"/>
    <property type="match status" value="1"/>
</dbReference>
<dbReference type="GO" id="GO:0016301">
    <property type="term" value="F:kinase activity"/>
    <property type="evidence" value="ECO:0007669"/>
    <property type="project" value="InterPro"/>
</dbReference>
<dbReference type="SUPFAM" id="SSF56059">
    <property type="entry name" value="Glutathione synthetase ATP-binding domain-like"/>
    <property type="match status" value="1"/>
</dbReference>
<evidence type="ECO:0000313" key="3">
    <source>
        <dbReference type="EMBL" id="QIN85406.1"/>
    </source>
</evidence>
<sequence length="746" mass="79584">MNANDDRKRGVRGPRVVALAGATPDPSKIGAKAANLARLSAAGFPVPPGLVVTPDAEERWEEARLRLTDLAAGLGAGRFAVRSSGTAEDLEGASFAGQYETLLSVPLDELPEAVRKVFGSADAPRVAAYREVRGGASAGVGRPRMAVLVQVMVDADSAGVAFTADPVTGERAEVVVTAVRGLGEGLVSGEAAGDEWAVRDGEAVRRRSSEDAISAEQATRVAGLARRVEEHFGSPQDIEWAISGDDLYLLQARPMTALPEAASWKPPVPGYWMRNFRLGEWLPEAMTPLFADWLLGLIEGGYLGGMRATVGAILPFPHAAINGWYYAALPEPSSRLLARAVLQSRGLVLPVMFNALVRVNFDPVGADRAVLGRLAEEWRTEVLPRYRHLVEDAGGRAGSATPEQLTGIVEEVGAAAGGYLWSLAIAGGSAWKMEGRLARFFRRYLSGRVAGSPQALVRGLPGTEAGTPPHAVQSADWYRPTLGELGFAGGDDSGGTGRREGIAREREALERACREALAGRPRLLRRFAALLEVAQRYAVLRERQARDFTLGWPVLRRCALWIGEDLVSRGVIDSAEDAFFLVRAELDGREDLREEVAVRRHRWERQRRLAAPLALGEQPKAMRTLVDGLAQAARTGPVPPDAILAGEPASPGRAAGRVRVVEGPADFDRFEEGEVLVARITAPAWTPLFGRAAAVVTDGGTLAAHASLVAREYGIPAVVGTGEATRRLRDGMLVMVDGGAGTVVSP</sequence>
<dbReference type="InterPro" id="IPR002192">
    <property type="entry name" value="PPDK_AMP/ATP-bd"/>
</dbReference>
<name>A0A6G8QFW3_9ACTN</name>
<accession>A0A6G8QFW3</accession>
<evidence type="ECO:0008006" key="5">
    <source>
        <dbReference type="Google" id="ProtNLM"/>
    </source>
</evidence>
<dbReference type="InterPro" id="IPR051549">
    <property type="entry name" value="PEP_Utilizing_Enz"/>
</dbReference>
<dbReference type="GO" id="GO:0005524">
    <property type="term" value="F:ATP binding"/>
    <property type="evidence" value="ECO:0007669"/>
    <property type="project" value="InterPro"/>
</dbReference>
<dbReference type="RefSeq" id="WP_166180683.1">
    <property type="nucleotide sequence ID" value="NZ_CP045120.1"/>
</dbReference>
<evidence type="ECO:0000259" key="1">
    <source>
        <dbReference type="Pfam" id="PF00391"/>
    </source>
</evidence>
<keyword evidence="4" id="KW-1185">Reference proteome</keyword>
<dbReference type="Gene3D" id="3.30.1490.20">
    <property type="entry name" value="ATP-grasp fold, A domain"/>
    <property type="match status" value="2"/>
</dbReference>